<keyword evidence="2" id="KW-1185">Reference proteome</keyword>
<reference evidence="1" key="1">
    <citation type="submission" date="2022-03" db="EMBL/GenBank/DDBJ databases">
        <title>De novo assembled genomes of Belliella spp. (Cyclobacteriaceae) strains.</title>
        <authorList>
            <person name="Szabo A."/>
            <person name="Korponai K."/>
            <person name="Felfoldi T."/>
        </authorList>
    </citation>
    <scope>NUCLEOTIDE SEQUENCE</scope>
    <source>
        <strain evidence="1">DSM 111903</strain>
    </source>
</reference>
<dbReference type="Pfam" id="PF13970">
    <property type="entry name" value="DUF4221"/>
    <property type="match status" value="1"/>
</dbReference>
<gene>
    <name evidence="1" type="ORF">MM213_11295</name>
</gene>
<dbReference type="RefSeq" id="WP_241412351.1">
    <property type="nucleotide sequence ID" value="NZ_JAKZGO010000008.1"/>
</dbReference>
<comment type="caution">
    <text evidence="1">The sequence shown here is derived from an EMBL/GenBank/DDBJ whole genome shotgun (WGS) entry which is preliminary data.</text>
</comment>
<dbReference type="SUPFAM" id="SSF82171">
    <property type="entry name" value="DPP6 N-terminal domain-like"/>
    <property type="match status" value="1"/>
</dbReference>
<sequence length="378" mass="42996">MKKLIFAISIAFLASCGGRDVETSGNSYDDIQISMDTVVVDSKDEILMAATGYFRFPVNSDHSKLYYWDGRSANLEIIDLDKLEFVEKKKLETEGPDGVGQNAYQAFMVGDSLLALSDWNQVAIVDLEGNVQQRIKLNEDWIKEGLDEKGSLAVLGFSDDGNLMYCGITNFSRLNSNIVKVDLKNKTTQLLELPEYDKRENFRVTHKAESNGGTSMSMISPNLLFEKNFDNVIFWSDAFNNIYVYDSKTDSLKFEMITSTLTANEKMGTYKNDVASHEAMIEEVEKINLEVSFSKLLWDDKNNVYYRFSSYNLPKIADEKTKGKVFFSIINENFEMLAEKEVSDVFRTVPSAQFVKDGLIYCFLNVDDELGYVRIKIN</sequence>
<name>A0ABS9VCB5_9BACT</name>
<proteinExistence type="predicted"/>
<dbReference type="InterPro" id="IPR025316">
    <property type="entry name" value="DUF4221"/>
</dbReference>
<dbReference type="EMBL" id="JAKZGO010000008">
    <property type="protein sequence ID" value="MCH7414076.1"/>
    <property type="molecule type" value="Genomic_DNA"/>
</dbReference>
<evidence type="ECO:0000313" key="2">
    <source>
        <dbReference type="Proteomes" id="UP001165430"/>
    </source>
</evidence>
<protein>
    <submittedName>
        <fullName evidence="1">DUF4221 domain-containing protein</fullName>
    </submittedName>
</protein>
<evidence type="ECO:0000313" key="1">
    <source>
        <dbReference type="EMBL" id="MCH7414076.1"/>
    </source>
</evidence>
<accession>A0ABS9VCB5</accession>
<dbReference type="Proteomes" id="UP001165430">
    <property type="component" value="Unassembled WGS sequence"/>
</dbReference>
<organism evidence="1 2">
    <name type="scientific">Belliella alkalica</name>
    <dbReference type="NCBI Taxonomy" id="1730871"/>
    <lineage>
        <taxon>Bacteria</taxon>
        <taxon>Pseudomonadati</taxon>
        <taxon>Bacteroidota</taxon>
        <taxon>Cytophagia</taxon>
        <taxon>Cytophagales</taxon>
        <taxon>Cyclobacteriaceae</taxon>
        <taxon>Belliella</taxon>
    </lineage>
</organism>
<dbReference type="PROSITE" id="PS51257">
    <property type="entry name" value="PROKAR_LIPOPROTEIN"/>
    <property type="match status" value="1"/>
</dbReference>